<proteinExistence type="predicted"/>
<gene>
    <name evidence="1" type="ORF">MANES_07G123804v8</name>
</gene>
<organism evidence="1 2">
    <name type="scientific">Manihot esculenta</name>
    <name type="common">Cassava</name>
    <name type="synonym">Jatropha manihot</name>
    <dbReference type="NCBI Taxonomy" id="3983"/>
    <lineage>
        <taxon>Eukaryota</taxon>
        <taxon>Viridiplantae</taxon>
        <taxon>Streptophyta</taxon>
        <taxon>Embryophyta</taxon>
        <taxon>Tracheophyta</taxon>
        <taxon>Spermatophyta</taxon>
        <taxon>Magnoliopsida</taxon>
        <taxon>eudicotyledons</taxon>
        <taxon>Gunneridae</taxon>
        <taxon>Pentapetalae</taxon>
        <taxon>rosids</taxon>
        <taxon>fabids</taxon>
        <taxon>Malpighiales</taxon>
        <taxon>Euphorbiaceae</taxon>
        <taxon>Crotonoideae</taxon>
        <taxon>Manihoteae</taxon>
        <taxon>Manihot</taxon>
    </lineage>
</organism>
<sequence>MKCKFPEKQFSFLSRNWNRKYHLLFCFQEVSMAGLQYNGIDVSTQAILRVDTFWFIDTLSRLLNFYRYDRYRCSAAATVMCQRVFLRHQPYYDHWEVATACMMIAKRNYTPNDAQKAEIFNYSFLLIHSGESFTRMVAPRGWKEKMLWVERMVLLLLQPDEMGVDLPHALFFYHTRFMQPHIRHSCYQLLNDGLLTTAFLVFPGHCLVAGALYAAKELFGYPFRDDWWELYGLTPDDVQAVGEFFCESQRIKGQSYFVLPSYKPSVMTLHTTVEELSQKLVDAKKEIQRLNEALAESHSTTN</sequence>
<evidence type="ECO:0000313" key="2">
    <source>
        <dbReference type="Proteomes" id="UP000091857"/>
    </source>
</evidence>
<dbReference type="Proteomes" id="UP000091857">
    <property type="component" value="Chromosome 7"/>
</dbReference>
<accession>A0ACB7HF87</accession>
<dbReference type="EMBL" id="CM004393">
    <property type="protein sequence ID" value="KAG8651424.1"/>
    <property type="molecule type" value="Genomic_DNA"/>
</dbReference>
<name>A0ACB7HF87_MANES</name>
<reference evidence="2" key="1">
    <citation type="journal article" date="2016" name="Nat. Biotechnol.">
        <title>Sequencing wild and cultivated cassava and related species reveals extensive interspecific hybridization and genetic diversity.</title>
        <authorList>
            <person name="Bredeson J.V."/>
            <person name="Lyons J.B."/>
            <person name="Prochnik S.E."/>
            <person name="Wu G.A."/>
            <person name="Ha C.M."/>
            <person name="Edsinger-Gonzales E."/>
            <person name="Grimwood J."/>
            <person name="Schmutz J."/>
            <person name="Rabbi I.Y."/>
            <person name="Egesi C."/>
            <person name="Nauluvula P."/>
            <person name="Lebot V."/>
            <person name="Ndunguru J."/>
            <person name="Mkamilo G."/>
            <person name="Bart R.S."/>
            <person name="Setter T.L."/>
            <person name="Gleadow R.M."/>
            <person name="Kulakow P."/>
            <person name="Ferguson M.E."/>
            <person name="Rounsley S."/>
            <person name="Rokhsar D.S."/>
        </authorList>
    </citation>
    <scope>NUCLEOTIDE SEQUENCE [LARGE SCALE GENOMIC DNA]</scope>
    <source>
        <strain evidence="2">cv. AM560-2</strain>
    </source>
</reference>
<comment type="caution">
    <text evidence="1">The sequence shown here is derived from an EMBL/GenBank/DDBJ whole genome shotgun (WGS) entry which is preliminary data.</text>
</comment>
<protein>
    <submittedName>
        <fullName evidence="1">Uncharacterized protein</fullName>
    </submittedName>
</protein>
<evidence type="ECO:0000313" key="1">
    <source>
        <dbReference type="EMBL" id="KAG8651424.1"/>
    </source>
</evidence>
<keyword evidence="2" id="KW-1185">Reference proteome</keyword>